<dbReference type="AlphaFoldDB" id="A0A926E1I6"/>
<keyword evidence="2" id="KW-1185">Reference proteome</keyword>
<accession>A0A926E1I6</accession>
<sequence length="115" mass="13777">MHHANRLCEDTLRAIFLPRAREEVCRYYRDFLTVKPQLMCWCMKLVNLRHSPGECSRYLIDFELYPYIGQKVTIAVCRLTFSVKDYDGEIKLESFRQVRSFPVPEHLWDVVCQPF</sequence>
<dbReference type="Proteomes" id="UP000653127">
    <property type="component" value="Unassembled WGS sequence"/>
</dbReference>
<gene>
    <name evidence="1" type="ORF">H8711_10895</name>
</gene>
<protein>
    <submittedName>
        <fullName evidence="1">DUF3888 domain-containing protein</fullName>
    </submittedName>
</protein>
<evidence type="ECO:0000313" key="1">
    <source>
        <dbReference type="EMBL" id="MBC8547432.1"/>
    </source>
</evidence>
<dbReference type="RefSeq" id="WP_249283475.1">
    <property type="nucleotide sequence ID" value="NZ_JACRST010000019.1"/>
</dbReference>
<organism evidence="1 2">
    <name type="scientific">Ligaoa zhengdingensis</name>
    <dbReference type="NCBI Taxonomy" id="2763658"/>
    <lineage>
        <taxon>Bacteria</taxon>
        <taxon>Bacillati</taxon>
        <taxon>Bacillota</taxon>
        <taxon>Clostridia</taxon>
        <taxon>Eubacteriales</taxon>
        <taxon>Oscillospiraceae</taxon>
        <taxon>Ligaoa</taxon>
    </lineage>
</organism>
<proteinExistence type="predicted"/>
<dbReference type="EMBL" id="JACRST010000019">
    <property type="protein sequence ID" value="MBC8547432.1"/>
    <property type="molecule type" value="Genomic_DNA"/>
</dbReference>
<name>A0A926E1I6_9FIRM</name>
<evidence type="ECO:0000313" key="2">
    <source>
        <dbReference type="Proteomes" id="UP000653127"/>
    </source>
</evidence>
<comment type="caution">
    <text evidence="1">The sequence shown here is derived from an EMBL/GenBank/DDBJ whole genome shotgun (WGS) entry which is preliminary data.</text>
</comment>
<reference evidence="1" key="1">
    <citation type="submission" date="2020-08" db="EMBL/GenBank/DDBJ databases">
        <title>Genome public.</title>
        <authorList>
            <person name="Liu C."/>
            <person name="Sun Q."/>
        </authorList>
    </citation>
    <scope>NUCLEOTIDE SEQUENCE</scope>
    <source>
        <strain evidence="1">NSJ-31</strain>
    </source>
</reference>